<evidence type="ECO:0000313" key="3">
    <source>
        <dbReference type="Proteomes" id="UP000287439"/>
    </source>
</evidence>
<dbReference type="AlphaFoldDB" id="A0A430RKN9"/>
<organism evidence="2 3">
    <name type="scientific">Thermus scotoductus</name>
    <dbReference type="NCBI Taxonomy" id="37636"/>
    <lineage>
        <taxon>Bacteria</taxon>
        <taxon>Thermotogati</taxon>
        <taxon>Deinococcota</taxon>
        <taxon>Deinococci</taxon>
        <taxon>Thermales</taxon>
        <taxon>Thermaceae</taxon>
        <taxon>Thermus</taxon>
    </lineage>
</organism>
<name>A0A430RKN9_THESC</name>
<feature type="transmembrane region" description="Helical" evidence="1">
    <location>
        <begin position="78"/>
        <end position="100"/>
    </location>
</feature>
<reference evidence="2 3" key="1">
    <citation type="journal article" date="2019" name="Extremophiles">
        <title>Biogeography of thermophiles and predominance of Thermus scotoductus in domestic water heaters.</title>
        <authorList>
            <person name="Wilpiszeski R.L."/>
            <person name="Zhang Z."/>
            <person name="House C.H."/>
        </authorList>
    </citation>
    <scope>NUCLEOTIDE SEQUENCE [LARGE SCALE GENOMIC DNA]</scope>
    <source>
        <strain evidence="2 3">28_S28</strain>
    </source>
</reference>
<evidence type="ECO:0000313" key="2">
    <source>
        <dbReference type="EMBL" id="RTH17084.1"/>
    </source>
</evidence>
<gene>
    <name evidence="2" type="ORF">CSW41_08680</name>
</gene>
<sequence>MLNLGQLHGVNTARRRPTGPLRFIRVLFRLLFRRSIRIRSGVIRVSPLAYFLLVRIAIPISIYPGTSRGTADRTRSGVIGVSTLLDLLQVSVAIPIRVPIRVRVSLRVIY</sequence>
<feature type="non-terminal residue" evidence="2">
    <location>
        <position position="110"/>
    </location>
</feature>
<feature type="transmembrane region" description="Helical" evidence="1">
    <location>
        <begin position="41"/>
        <end position="58"/>
    </location>
</feature>
<keyword evidence="1" id="KW-1133">Transmembrane helix</keyword>
<dbReference type="EMBL" id="PELV01000303">
    <property type="protein sequence ID" value="RTH17084.1"/>
    <property type="molecule type" value="Genomic_DNA"/>
</dbReference>
<keyword evidence="1" id="KW-0472">Membrane</keyword>
<keyword evidence="1" id="KW-0812">Transmembrane</keyword>
<evidence type="ECO:0000256" key="1">
    <source>
        <dbReference type="SAM" id="Phobius"/>
    </source>
</evidence>
<comment type="caution">
    <text evidence="2">The sequence shown here is derived from an EMBL/GenBank/DDBJ whole genome shotgun (WGS) entry which is preliminary data.</text>
</comment>
<proteinExistence type="predicted"/>
<protein>
    <submittedName>
        <fullName evidence="2">Uncharacterized protein</fullName>
    </submittedName>
</protein>
<dbReference type="Proteomes" id="UP000287439">
    <property type="component" value="Unassembled WGS sequence"/>
</dbReference>
<accession>A0A430RKN9</accession>